<evidence type="ECO:0000313" key="3">
    <source>
        <dbReference type="Proteomes" id="UP000887013"/>
    </source>
</evidence>
<dbReference type="Proteomes" id="UP000887013">
    <property type="component" value="Unassembled WGS sequence"/>
</dbReference>
<keyword evidence="1" id="KW-0732">Signal</keyword>
<keyword evidence="3" id="KW-1185">Reference proteome</keyword>
<name>A0A8X6PY63_NEPPI</name>
<dbReference type="EMBL" id="BMAW01024862">
    <property type="protein sequence ID" value="GFT89771.1"/>
    <property type="molecule type" value="Genomic_DNA"/>
</dbReference>
<feature type="signal peptide" evidence="1">
    <location>
        <begin position="1"/>
        <end position="21"/>
    </location>
</feature>
<proteinExistence type="predicted"/>
<gene>
    <name evidence="2" type="ORF">NPIL_561221</name>
</gene>
<reference evidence="2" key="1">
    <citation type="submission" date="2020-08" db="EMBL/GenBank/DDBJ databases">
        <title>Multicomponent nature underlies the extraordinary mechanical properties of spider dragline silk.</title>
        <authorList>
            <person name="Kono N."/>
            <person name="Nakamura H."/>
            <person name="Mori M."/>
            <person name="Yoshida Y."/>
            <person name="Ohtoshi R."/>
            <person name="Malay A.D."/>
            <person name="Moran D.A.P."/>
            <person name="Tomita M."/>
            <person name="Numata K."/>
            <person name="Arakawa K."/>
        </authorList>
    </citation>
    <scope>NUCLEOTIDE SEQUENCE</scope>
</reference>
<dbReference type="AlphaFoldDB" id="A0A8X6PY63"/>
<protein>
    <submittedName>
        <fullName evidence="2">Uncharacterized protein</fullName>
    </submittedName>
</protein>
<evidence type="ECO:0000313" key="2">
    <source>
        <dbReference type="EMBL" id="GFT89771.1"/>
    </source>
</evidence>
<organism evidence="2 3">
    <name type="scientific">Nephila pilipes</name>
    <name type="common">Giant wood spider</name>
    <name type="synonym">Nephila maculata</name>
    <dbReference type="NCBI Taxonomy" id="299642"/>
    <lineage>
        <taxon>Eukaryota</taxon>
        <taxon>Metazoa</taxon>
        <taxon>Ecdysozoa</taxon>
        <taxon>Arthropoda</taxon>
        <taxon>Chelicerata</taxon>
        <taxon>Arachnida</taxon>
        <taxon>Araneae</taxon>
        <taxon>Araneomorphae</taxon>
        <taxon>Entelegynae</taxon>
        <taxon>Araneoidea</taxon>
        <taxon>Nephilidae</taxon>
        <taxon>Nephila</taxon>
    </lineage>
</organism>
<accession>A0A8X6PY63</accession>
<feature type="chain" id="PRO_5036494405" evidence="1">
    <location>
        <begin position="22"/>
        <end position="90"/>
    </location>
</feature>
<evidence type="ECO:0000256" key="1">
    <source>
        <dbReference type="SAM" id="SignalP"/>
    </source>
</evidence>
<sequence>MLIQFFCGCLTILLLFCQLDGYQSIMNFYIQEFSQANGMRGMLKMRVVWREKSDAFNFLADWSWYLMDVRASHANELLVCRFEADPVLTS</sequence>
<comment type="caution">
    <text evidence="2">The sequence shown here is derived from an EMBL/GenBank/DDBJ whole genome shotgun (WGS) entry which is preliminary data.</text>
</comment>